<gene>
    <name evidence="2" type="ORF">NAEGRDRAFT_72975</name>
</gene>
<dbReference type="KEGG" id="ngr:NAEGRDRAFT_72975"/>
<reference evidence="2 3" key="1">
    <citation type="journal article" date="2010" name="Cell">
        <title>The genome of Naegleria gruberi illuminates early eukaryotic versatility.</title>
        <authorList>
            <person name="Fritz-Laylin L.K."/>
            <person name="Prochnik S.E."/>
            <person name="Ginger M.L."/>
            <person name="Dacks J.B."/>
            <person name="Carpenter M.L."/>
            <person name="Field M.C."/>
            <person name="Kuo A."/>
            <person name="Paredez A."/>
            <person name="Chapman J."/>
            <person name="Pham J."/>
            <person name="Shu S."/>
            <person name="Neupane R."/>
            <person name="Cipriano M."/>
            <person name="Mancuso J."/>
            <person name="Tu H."/>
            <person name="Salamov A."/>
            <person name="Lindquist E."/>
            <person name="Shapiro H."/>
            <person name="Lucas S."/>
            <person name="Grigoriev I.V."/>
            <person name="Cande W.Z."/>
            <person name="Fulton C."/>
            <person name="Rokhsar D.S."/>
            <person name="Dawson S.C."/>
        </authorList>
    </citation>
    <scope>NUCLEOTIDE SEQUENCE [LARGE SCALE GENOMIC DNA]</scope>
    <source>
        <strain evidence="2 3">NEG-M</strain>
    </source>
</reference>
<dbReference type="SUPFAM" id="SSF54236">
    <property type="entry name" value="Ubiquitin-like"/>
    <property type="match status" value="1"/>
</dbReference>
<dbReference type="InterPro" id="IPR025197">
    <property type="entry name" value="DUF4116"/>
</dbReference>
<dbReference type="PROSITE" id="PS50053">
    <property type="entry name" value="UBIQUITIN_2"/>
    <property type="match status" value="1"/>
</dbReference>
<protein>
    <submittedName>
        <fullName evidence="2">Predicted protein</fullName>
    </submittedName>
</protein>
<dbReference type="Pfam" id="PF13475">
    <property type="entry name" value="DUF4116"/>
    <property type="match status" value="3"/>
</dbReference>
<dbReference type="AlphaFoldDB" id="D2VVD3"/>
<dbReference type="VEuPathDB" id="AmoebaDB:NAEGRDRAFT_72975"/>
<name>D2VVD3_NAEGR</name>
<accession>D2VVD3</accession>
<evidence type="ECO:0000313" key="3">
    <source>
        <dbReference type="Proteomes" id="UP000006671"/>
    </source>
</evidence>
<dbReference type="Proteomes" id="UP000006671">
    <property type="component" value="Unassembled WGS sequence"/>
</dbReference>
<dbReference type="InterPro" id="IPR029071">
    <property type="entry name" value="Ubiquitin-like_domsf"/>
</dbReference>
<dbReference type="GeneID" id="8853482"/>
<dbReference type="InParanoid" id="D2VVD3"/>
<dbReference type="RefSeq" id="XP_002672034.1">
    <property type="nucleotide sequence ID" value="XM_002671988.1"/>
</dbReference>
<dbReference type="Gene3D" id="3.10.20.90">
    <property type="entry name" value="Phosphatidylinositol 3-kinase Catalytic Subunit, Chain A, domain 1"/>
    <property type="match status" value="1"/>
</dbReference>
<sequence>MPTKIILIDFQSHHHDESTNTNNYSSEFNLQQMLRNEMMKKSQERTNLLYSKLMILKQIRHSNVPFVPSRKPFDFGLDRDVALAVVSKHGSDALKIIHETLRNDREIILKAVSKDDFMNSGYIGKTLRRDRKFVKELVQENWILLKDMDLDIREDEEICRAALKRNPRAIRYVHNQDLLNNREFMLEIVKQYGLSLEYIGKSLKNDREINLTALNQNPNAFRFVGQDLLYDKKISIFSTKASSMELHIKSMAGRDLKVYVNPEDSFRMIRLQVVEAWGNLDGVRIVHKSKPIPEEDDEKTLKELEINSDSKLTMIFRLRGG</sequence>
<organism evidence="3">
    <name type="scientific">Naegleria gruberi</name>
    <name type="common">Amoeba</name>
    <dbReference type="NCBI Taxonomy" id="5762"/>
    <lineage>
        <taxon>Eukaryota</taxon>
        <taxon>Discoba</taxon>
        <taxon>Heterolobosea</taxon>
        <taxon>Tetramitia</taxon>
        <taxon>Eutetramitia</taxon>
        <taxon>Vahlkampfiidae</taxon>
        <taxon>Naegleria</taxon>
    </lineage>
</organism>
<dbReference type="InterPro" id="IPR000626">
    <property type="entry name" value="Ubiquitin-like_dom"/>
</dbReference>
<keyword evidence="3" id="KW-1185">Reference proteome</keyword>
<dbReference type="EMBL" id="GG738901">
    <property type="protein sequence ID" value="EFC39290.1"/>
    <property type="molecule type" value="Genomic_DNA"/>
</dbReference>
<proteinExistence type="predicted"/>
<evidence type="ECO:0000259" key="1">
    <source>
        <dbReference type="PROSITE" id="PS50053"/>
    </source>
</evidence>
<evidence type="ECO:0000313" key="2">
    <source>
        <dbReference type="EMBL" id="EFC39290.1"/>
    </source>
</evidence>
<feature type="domain" description="Ubiquitin-like" evidence="1">
    <location>
        <begin position="244"/>
        <end position="321"/>
    </location>
</feature>
<dbReference type="OrthoDB" id="47228at2759"/>